<keyword evidence="8" id="KW-0175">Coiled coil</keyword>
<dbReference type="AlphaFoldDB" id="A0A084U4S8"/>
<evidence type="ECO:0000313" key="12">
    <source>
        <dbReference type="Proteomes" id="UP000028523"/>
    </source>
</evidence>
<organism evidence="11 12">
    <name type="scientific">Malacoplasma iowae DK-CPA</name>
    <dbReference type="NCBI Taxonomy" id="1394179"/>
    <lineage>
        <taxon>Bacteria</taxon>
        <taxon>Bacillati</taxon>
        <taxon>Mycoplasmatota</taxon>
        <taxon>Mycoplasmoidales</taxon>
        <taxon>Mycoplasmoidaceae</taxon>
        <taxon>Malacoplasma</taxon>
    </lineage>
</organism>
<evidence type="ECO:0000313" key="11">
    <source>
        <dbReference type="EMBL" id="KFB07964.1"/>
    </source>
</evidence>
<feature type="domain" description="N6 adenine-specific DNA methyltransferase N-terminal" evidence="10">
    <location>
        <begin position="12"/>
        <end position="161"/>
    </location>
</feature>
<dbReference type="GO" id="GO:0009007">
    <property type="term" value="F:site-specific DNA-methyltransferase (adenine-specific) activity"/>
    <property type="evidence" value="ECO:0007669"/>
    <property type="project" value="UniProtKB-EC"/>
</dbReference>
<reference evidence="11 12" key="1">
    <citation type="journal article" date="2014" name="PLoS ONE">
        <title>Reduction of Hydrogen Peroxide Accumulation and Toxicity by a Catalase from Mycoplasma iowae.</title>
        <authorList>
            <person name="Pritchard R.E."/>
            <person name="Prassinos A.J."/>
            <person name="Osborne J.D."/>
            <person name="Raviv Z."/>
            <person name="Balish M.F."/>
        </authorList>
    </citation>
    <scope>NUCLEOTIDE SEQUENCE [LARGE SCALE GENOMIC DNA]</scope>
    <source>
        <strain evidence="11 12">DK-CPA</strain>
    </source>
</reference>
<gene>
    <name evidence="11" type="primary">hsdM</name>
    <name evidence="11" type="ORF">P271_830</name>
</gene>
<dbReference type="PANTHER" id="PTHR42933:SF1">
    <property type="entry name" value="SITE-SPECIFIC DNA-METHYLTRANSFERASE (ADENINE-SPECIFIC)"/>
    <property type="match status" value="1"/>
</dbReference>
<feature type="domain" description="DNA methylase adenine-specific" evidence="9">
    <location>
        <begin position="173"/>
        <end position="482"/>
    </location>
</feature>
<keyword evidence="5" id="KW-0949">S-adenosyl-L-methionine</keyword>
<dbReference type="InterPro" id="IPR004546">
    <property type="entry name" value="Restrct_endonuc_T1M"/>
</dbReference>
<evidence type="ECO:0000256" key="3">
    <source>
        <dbReference type="ARBA" id="ARBA00022603"/>
    </source>
</evidence>
<evidence type="ECO:0000256" key="7">
    <source>
        <dbReference type="ARBA" id="ARBA00047942"/>
    </source>
</evidence>
<evidence type="ECO:0000259" key="9">
    <source>
        <dbReference type="Pfam" id="PF02384"/>
    </source>
</evidence>
<dbReference type="PRINTS" id="PR00507">
    <property type="entry name" value="N12N6MTFRASE"/>
</dbReference>
<dbReference type="Pfam" id="PF02384">
    <property type="entry name" value="N6_Mtase"/>
    <property type="match status" value="1"/>
</dbReference>
<evidence type="ECO:0000256" key="8">
    <source>
        <dbReference type="SAM" id="Coils"/>
    </source>
</evidence>
<dbReference type="GO" id="GO:0009307">
    <property type="term" value="P:DNA restriction-modification system"/>
    <property type="evidence" value="ECO:0007669"/>
    <property type="project" value="UniProtKB-KW"/>
</dbReference>
<comment type="similarity">
    <text evidence="1">Belongs to the N(4)/N(6)-methyltransferase family.</text>
</comment>
<evidence type="ECO:0000259" key="10">
    <source>
        <dbReference type="Pfam" id="PF12161"/>
    </source>
</evidence>
<dbReference type="InterPro" id="IPR051537">
    <property type="entry name" value="DNA_Adenine_Mtase"/>
</dbReference>
<keyword evidence="4" id="KW-0808">Transferase</keyword>
<evidence type="ECO:0000256" key="5">
    <source>
        <dbReference type="ARBA" id="ARBA00022691"/>
    </source>
</evidence>
<keyword evidence="3 11" id="KW-0489">Methyltransferase</keyword>
<dbReference type="RefSeq" id="WP_036451286.1">
    <property type="nucleotide sequence ID" value="NZ_AWQU01000037.1"/>
</dbReference>
<dbReference type="EC" id="2.1.1.72" evidence="2"/>
<dbReference type="GO" id="GO:0008170">
    <property type="term" value="F:N-methyltransferase activity"/>
    <property type="evidence" value="ECO:0007669"/>
    <property type="project" value="InterPro"/>
</dbReference>
<dbReference type="Gene3D" id="3.40.50.150">
    <property type="entry name" value="Vaccinia Virus protein VP39"/>
    <property type="match status" value="1"/>
</dbReference>
<feature type="coiled-coil region" evidence="8">
    <location>
        <begin position="479"/>
        <end position="513"/>
    </location>
</feature>
<dbReference type="Gene3D" id="1.20.1260.30">
    <property type="match status" value="1"/>
</dbReference>
<dbReference type="InterPro" id="IPR022749">
    <property type="entry name" value="D12N6_MeTrfase_N"/>
</dbReference>
<dbReference type="Proteomes" id="UP000028523">
    <property type="component" value="Unassembled WGS sequence"/>
</dbReference>
<comment type="caution">
    <text evidence="11">The sequence shown here is derived from an EMBL/GenBank/DDBJ whole genome shotgun (WGS) entry which is preliminary data.</text>
</comment>
<dbReference type="InterPro" id="IPR038333">
    <property type="entry name" value="T1MK-like_N_sf"/>
</dbReference>
<evidence type="ECO:0000256" key="6">
    <source>
        <dbReference type="ARBA" id="ARBA00022747"/>
    </source>
</evidence>
<dbReference type="PROSITE" id="PS00092">
    <property type="entry name" value="N6_MTASE"/>
    <property type="match status" value="1"/>
</dbReference>
<dbReference type="SUPFAM" id="SSF53335">
    <property type="entry name" value="S-adenosyl-L-methionine-dependent methyltransferases"/>
    <property type="match status" value="1"/>
</dbReference>
<dbReference type="NCBIfam" id="TIGR00497">
    <property type="entry name" value="hsdM"/>
    <property type="match status" value="1"/>
</dbReference>
<dbReference type="GO" id="GO:0003677">
    <property type="term" value="F:DNA binding"/>
    <property type="evidence" value="ECO:0007669"/>
    <property type="project" value="InterPro"/>
</dbReference>
<sequence>MNVIKQKNELYTKLDSICDELRKTMDPSEYRNYILGFIFYKYLSEKFVNAADLELKNDNKKYLELDENDDLKKELDNELANNLGYFIKKEFLFQTWVEKIKNNEMVLSLIETSLKELEKSSYGTNSEDQFKDLFSDINIASSKLGNSENAKNKTISHVILKLSEISFSYDDAQIDILGDAYEHLIANFAKSAGKKAGEFYTPQEVSKILAKIVTSKNKKLKNAYDPTCGSGSLLLQIAENAEVGVLYGQEIKDTTFNLARMNMFLRGKQFHEFNIKNDDTIMNPAHLHDDNGNQLKFDVIVANPPFSLPWDAPEKMMSDPRFSEYGKLAPKSKMDYAFIQHMLYQLSDNGIMATVVPHGVLFRGAAEETIRTYIIKNRNWLDAVIGLPSNIFYGTSIPSCIMVFRKDRKPDDSILFIEASREFEKGKNQNILSEENINKIIDTYINRTEIEKYSRNVQLSEIVENEYNLNITRYVDTFEDEEEIDIKAVNEELKKINEEIAKTEKEIEEMVSELVETR</sequence>
<evidence type="ECO:0000256" key="4">
    <source>
        <dbReference type="ARBA" id="ARBA00022679"/>
    </source>
</evidence>
<protein>
    <recommendedName>
        <fullName evidence="2">site-specific DNA-methyltransferase (adenine-specific)</fullName>
        <ecNumber evidence="2">2.1.1.72</ecNumber>
    </recommendedName>
</protein>
<evidence type="ECO:0000256" key="1">
    <source>
        <dbReference type="ARBA" id="ARBA00006594"/>
    </source>
</evidence>
<dbReference type="GO" id="GO:0032259">
    <property type="term" value="P:methylation"/>
    <property type="evidence" value="ECO:0007669"/>
    <property type="project" value="UniProtKB-KW"/>
</dbReference>
<keyword evidence="6" id="KW-0680">Restriction system</keyword>
<dbReference type="Pfam" id="PF12161">
    <property type="entry name" value="HsdM_N"/>
    <property type="match status" value="1"/>
</dbReference>
<dbReference type="EMBL" id="AWQU01000037">
    <property type="protein sequence ID" value="KFB07964.1"/>
    <property type="molecule type" value="Genomic_DNA"/>
</dbReference>
<keyword evidence="12" id="KW-1185">Reference proteome</keyword>
<dbReference type="InterPro" id="IPR003356">
    <property type="entry name" value="DNA_methylase_A-5"/>
</dbReference>
<dbReference type="PANTHER" id="PTHR42933">
    <property type="entry name" value="SLR6095 PROTEIN"/>
    <property type="match status" value="1"/>
</dbReference>
<proteinExistence type="inferred from homology"/>
<evidence type="ECO:0000256" key="2">
    <source>
        <dbReference type="ARBA" id="ARBA00011900"/>
    </source>
</evidence>
<dbReference type="InterPro" id="IPR029063">
    <property type="entry name" value="SAM-dependent_MTases_sf"/>
</dbReference>
<accession>A0A084U4S8</accession>
<comment type="catalytic activity">
    <reaction evidence="7">
        <text>a 2'-deoxyadenosine in DNA + S-adenosyl-L-methionine = an N(6)-methyl-2'-deoxyadenosine in DNA + S-adenosyl-L-homocysteine + H(+)</text>
        <dbReference type="Rhea" id="RHEA:15197"/>
        <dbReference type="Rhea" id="RHEA-COMP:12418"/>
        <dbReference type="Rhea" id="RHEA-COMP:12419"/>
        <dbReference type="ChEBI" id="CHEBI:15378"/>
        <dbReference type="ChEBI" id="CHEBI:57856"/>
        <dbReference type="ChEBI" id="CHEBI:59789"/>
        <dbReference type="ChEBI" id="CHEBI:90615"/>
        <dbReference type="ChEBI" id="CHEBI:90616"/>
        <dbReference type="EC" id="2.1.1.72"/>
    </reaction>
</comment>
<name>A0A084U4S8_MALIO</name>
<dbReference type="InterPro" id="IPR002052">
    <property type="entry name" value="DNA_methylase_N6_adenine_CS"/>
</dbReference>